<dbReference type="Gene3D" id="3.90.550.10">
    <property type="entry name" value="Spore Coat Polysaccharide Biosynthesis Protein SpsA, Chain A"/>
    <property type="match status" value="1"/>
</dbReference>
<dbReference type="GO" id="GO:0050518">
    <property type="term" value="F:2-C-methyl-D-erythritol 4-phosphate cytidylyltransferase activity"/>
    <property type="evidence" value="ECO:0007669"/>
    <property type="project" value="UniProtKB-UniRule"/>
</dbReference>
<feature type="site" description="Transition state stabilizer" evidence="3">
    <location>
        <position position="22"/>
    </location>
</feature>
<dbReference type="FunFam" id="3.90.550.10:FF:000003">
    <property type="entry name" value="2-C-methyl-D-erythritol 4-phosphate cytidylyltransferase"/>
    <property type="match status" value="1"/>
</dbReference>
<dbReference type="GO" id="GO:0019288">
    <property type="term" value="P:isopentenyl diphosphate biosynthetic process, methylerythritol 4-phosphate pathway"/>
    <property type="evidence" value="ECO:0007669"/>
    <property type="project" value="UniProtKB-UniRule"/>
</dbReference>
<dbReference type="InterPro" id="IPR034683">
    <property type="entry name" value="IspD/TarI"/>
</dbReference>
<comment type="caution">
    <text evidence="4">The sequence shown here is derived from an EMBL/GenBank/DDBJ whole genome shotgun (WGS) entry which is preliminary data.</text>
</comment>
<dbReference type="PANTHER" id="PTHR32125:SF4">
    <property type="entry name" value="2-C-METHYL-D-ERYTHRITOL 4-PHOSPHATE CYTIDYLYLTRANSFERASE, CHLOROPLASTIC"/>
    <property type="match status" value="1"/>
</dbReference>
<organism evidence="4 5">
    <name type="scientific">Candidatus Jettenia ecosi</name>
    <dbReference type="NCBI Taxonomy" id="2494326"/>
    <lineage>
        <taxon>Bacteria</taxon>
        <taxon>Pseudomonadati</taxon>
        <taxon>Planctomycetota</taxon>
        <taxon>Candidatus Brocadiia</taxon>
        <taxon>Candidatus Brocadiales</taxon>
        <taxon>Candidatus Brocadiaceae</taxon>
        <taxon>Candidatus Jettenia</taxon>
    </lineage>
</organism>
<dbReference type="InterPro" id="IPR001228">
    <property type="entry name" value="IspD"/>
</dbReference>
<evidence type="ECO:0000313" key="5">
    <source>
        <dbReference type="Proteomes" id="UP000319783"/>
    </source>
</evidence>
<comment type="similarity">
    <text evidence="3">Belongs to the IspD/TarI cytidylyltransferase family. IspD subfamily.</text>
</comment>
<feature type="site" description="Transition state stabilizer" evidence="3">
    <location>
        <position position="15"/>
    </location>
</feature>
<reference evidence="4 5" key="1">
    <citation type="submission" date="2019-04" db="EMBL/GenBank/DDBJ databases">
        <title>Genome of a novel bacterium Candidatus Jettenia ecosi reconstructed from metagenome of an anammox bioreactor.</title>
        <authorList>
            <person name="Mardanov A.V."/>
            <person name="Beletsky A.V."/>
            <person name="Ravin N.V."/>
            <person name="Botchkova E.A."/>
            <person name="Litti Y.V."/>
            <person name="Nozhevnikova A.N."/>
        </authorList>
    </citation>
    <scope>NUCLEOTIDE SEQUENCE [LARGE SCALE GENOMIC DNA]</scope>
    <source>
        <strain evidence="4">J2</strain>
    </source>
</reference>
<evidence type="ECO:0000256" key="2">
    <source>
        <dbReference type="ARBA" id="ARBA00022695"/>
    </source>
</evidence>
<dbReference type="Proteomes" id="UP000319783">
    <property type="component" value="Unassembled WGS sequence"/>
</dbReference>
<comment type="pathway">
    <text evidence="3">Isoprenoid biosynthesis; isopentenyl diphosphate biosynthesis via DXP pathway; isopentenyl diphosphate from 1-deoxy-D-xylulose 5-phosphate: step 2/6.</text>
</comment>
<comment type="function">
    <text evidence="3">Catalyzes the formation of 4-diphosphocytidyl-2-C-methyl-D-erythritol from CTP and 2-C-methyl-D-erythritol 4-phosphate (MEP).</text>
</comment>
<keyword evidence="3" id="KW-0414">Isoprene biosynthesis</keyword>
<feature type="site" description="Positions MEP for the nucleophilic attack" evidence="3">
    <location>
        <position position="211"/>
    </location>
</feature>
<evidence type="ECO:0000256" key="1">
    <source>
        <dbReference type="ARBA" id="ARBA00022679"/>
    </source>
</evidence>
<dbReference type="EC" id="2.7.7.60" evidence="3"/>
<dbReference type="UniPathway" id="UPA00056">
    <property type="reaction ID" value="UER00093"/>
</dbReference>
<keyword evidence="1 3" id="KW-0808">Transferase</keyword>
<dbReference type="AlphaFoldDB" id="A0A533QDW3"/>
<sequence>MKVSAILVGAGLGLRMGGSVKKPFLQLRGKPIFLHTIERFSQVNTISEIIFVIGETEIKPLCEQWKTVLDTYKVKKIIPGGKRRQDSVYHGLCQAAADAGIILIHDIVRPLVRKEHIEAVIDKVRESRAAILAAPMKATVKETGNDLFIQRTIPRSSLWMAQTPQGFEKHLILKVFHELKNSEREFTDDAEMVEKAGYPVCIVPGSDENIKITTPEDIRLAEALLLP</sequence>
<protein>
    <recommendedName>
        <fullName evidence="3">2-C-methyl-D-erythritol 4-phosphate cytidylyltransferase</fullName>
        <ecNumber evidence="3">2.7.7.60</ecNumber>
    </recommendedName>
    <alternativeName>
        <fullName evidence="3">4-diphosphocytidyl-2C-methyl-D-erythritol synthase</fullName>
    </alternativeName>
    <alternativeName>
        <fullName evidence="3">MEP cytidylyltransferase</fullName>
        <shortName evidence="3">MCT</shortName>
    </alternativeName>
</protein>
<proteinExistence type="inferred from homology"/>
<accession>A0A533QDW3</accession>
<dbReference type="EMBL" id="SULG01000011">
    <property type="protein sequence ID" value="TLD42864.1"/>
    <property type="molecule type" value="Genomic_DNA"/>
</dbReference>
<dbReference type="InterPro" id="IPR029044">
    <property type="entry name" value="Nucleotide-diphossugar_trans"/>
</dbReference>
<dbReference type="PANTHER" id="PTHR32125">
    <property type="entry name" value="2-C-METHYL-D-ERYTHRITOL 4-PHOSPHATE CYTIDYLYLTRANSFERASE, CHLOROPLASTIC"/>
    <property type="match status" value="1"/>
</dbReference>
<evidence type="ECO:0000313" key="4">
    <source>
        <dbReference type="EMBL" id="TLD42864.1"/>
    </source>
</evidence>
<dbReference type="NCBIfam" id="TIGR00453">
    <property type="entry name" value="ispD"/>
    <property type="match status" value="1"/>
</dbReference>
<name>A0A533QDW3_9BACT</name>
<keyword evidence="2 3" id="KW-0548">Nucleotidyltransferase</keyword>
<gene>
    <name evidence="3" type="primary">ispD</name>
    <name evidence="4" type="ORF">JETT_0764</name>
</gene>
<dbReference type="CDD" id="cd02516">
    <property type="entry name" value="CDP-ME_synthetase"/>
    <property type="match status" value="1"/>
</dbReference>
<dbReference type="InterPro" id="IPR050088">
    <property type="entry name" value="IspD/TarI_cytidylyltransf_bact"/>
</dbReference>
<feature type="site" description="Positions MEP for the nucleophilic attack" evidence="3">
    <location>
        <position position="155"/>
    </location>
</feature>
<comment type="catalytic activity">
    <reaction evidence="3">
        <text>2-C-methyl-D-erythritol 4-phosphate + CTP + H(+) = 4-CDP-2-C-methyl-D-erythritol + diphosphate</text>
        <dbReference type="Rhea" id="RHEA:13429"/>
        <dbReference type="ChEBI" id="CHEBI:15378"/>
        <dbReference type="ChEBI" id="CHEBI:33019"/>
        <dbReference type="ChEBI" id="CHEBI:37563"/>
        <dbReference type="ChEBI" id="CHEBI:57823"/>
        <dbReference type="ChEBI" id="CHEBI:58262"/>
        <dbReference type="EC" id="2.7.7.60"/>
    </reaction>
</comment>
<evidence type="ECO:0000256" key="3">
    <source>
        <dbReference type="HAMAP-Rule" id="MF_00108"/>
    </source>
</evidence>
<dbReference type="HAMAP" id="MF_00108">
    <property type="entry name" value="IspD"/>
    <property type="match status" value="1"/>
</dbReference>
<dbReference type="Pfam" id="PF01128">
    <property type="entry name" value="IspD"/>
    <property type="match status" value="1"/>
</dbReference>
<dbReference type="SUPFAM" id="SSF53448">
    <property type="entry name" value="Nucleotide-diphospho-sugar transferases"/>
    <property type="match status" value="1"/>
</dbReference>